<accession>A0ACC3YH42</accession>
<gene>
    <name evidence="1" type="ORF">CTRU02_213954</name>
</gene>
<evidence type="ECO:0000313" key="1">
    <source>
        <dbReference type="EMBL" id="KAL0931219.1"/>
    </source>
</evidence>
<dbReference type="EMBL" id="VUJX02000010">
    <property type="protein sequence ID" value="KAL0931219.1"/>
    <property type="molecule type" value="Genomic_DNA"/>
</dbReference>
<sequence>MSAFRALRLQSVIRPSTSRTVQHISRRGYAVEKKAENTRSYTGGDQPPPAGSQQKVPTRPSEVNNRATLYTIGGVAVILGGFFAFLTGSPDRAAGVADATTRGGGGSLLSGPLSGKEGGEKDLEAHTGLDQNRSTGLAGLKSDATNPHARKAKN</sequence>
<evidence type="ECO:0000313" key="2">
    <source>
        <dbReference type="Proteomes" id="UP000805649"/>
    </source>
</evidence>
<protein>
    <submittedName>
        <fullName evidence="1">Uncharacterized protein</fullName>
    </submittedName>
</protein>
<dbReference type="Proteomes" id="UP000805649">
    <property type="component" value="Unassembled WGS sequence"/>
</dbReference>
<organism evidence="1 2">
    <name type="scientific">Colletotrichum truncatum</name>
    <name type="common">Anthracnose fungus</name>
    <name type="synonym">Colletotrichum capsici</name>
    <dbReference type="NCBI Taxonomy" id="5467"/>
    <lineage>
        <taxon>Eukaryota</taxon>
        <taxon>Fungi</taxon>
        <taxon>Dikarya</taxon>
        <taxon>Ascomycota</taxon>
        <taxon>Pezizomycotina</taxon>
        <taxon>Sordariomycetes</taxon>
        <taxon>Hypocreomycetidae</taxon>
        <taxon>Glomerellales</taxon>
        <taxon>Glomerellaceae</taxon>
        <taxon>Colletotrichum</taxon>
        <taxon>Colletotrichum truncatum species complex</taxon>
    </lineage>
</organism>
<reference evidence="1 2" key="1">
    <citation type="journal article" date="2020" name="Phytopathology">
        <title>Genome Sequence Resources of Colletotrichum truncatum, C. plurivorum, C. musicola, and C. sojae: Four Species Pathogenic to Soybean (Glycine max).</title>
        <authorList>
            <person name="Rogerio F."/>
            <person name="Boufleur T.R."/>
            <person name="Ciampi-Guillardi M."/>
            <person name="Sukno S.A."/>
            <person name="Thon M.R."/>
            <person name="Massola Junior N.S."/>
            <person name="Baroncelli R."/>
        </authorList>
    </citation>
    <scope>NUCLEOTIDE SEQUENCE [LARGE SCALE GENOMIC DNA]</scope>
    <source>
        <strain evidence="1 2">CMES1059</strain>
    </source>
</reference>
<keyword evidence="2" id="KW-1185">Reference proteome</keyword>
<proteinExistence type="predicted"/>
<name>A0ACC3YH42_COLTU</name>
<comment type="caution">
    <text evidence="1">The sequence shown here is derived from an EMBL/GenBank/DDBJ whole genome shotgun (WGS) entry which is preliminary data.</text>
</comment>